<dbReference type="GO" id="GO:0005634">
    <property type="term" value="C:nucleus"/>
    <property type="evidence" value="ECO:0007669"/>
    <property type="project" value="UniProtKB-SubCell"/>
</dbReference>
<sequence>MPEEVQFVVTTSPENPKPQSDLPKRASCDACRRRKVKCDRNQPCSRCTASFYDCTFSEPARKKRKTATDEKIELLEGRIKAMEEASAQNAAVALVLPSRLFDTSRGPPVDVELPPKHVARRLVDAALDAQILFGIIHRPSFDNLFTLVYSLDRSHYSAEEWRFLALLYAILAYGGLFVDSAEYQDHDVLSKSALYYEKSLQLQNVAECKDLVSLQAIFFKILYLLSTTRVFTCYTYVSTVLSVAVRMGLHRVGSSTAHQDLIQRETGKRVFWAVWTLTNEVAATCGLPVLLSNEEIDQETPIEINDSYIEARQIYQQPEGEVCLTSIAAIYRRLHHVFQKAGHLHHWVRELPVHLVLGNGPETPKLTTARFTLCILYAHTQLYIYRPFLRQFMMQTGSLDQPDSTTSKWLATVCIQACENIIILCEDMYKRGLLRGGNWLITRALFSSTLTLFYVVLTSRDPASPQTQSICTRLALGRKISDSLAKRSGLAHRWKVMMTVMIATLPSSARHIQEELLSLENKLPELALYQAKSCIPDDAYTTSLGASVLNLLGSDSSTADKIKWLAPHHLEALGLGCHEQEELRSSSCRQALDLTRDIIQGSTDLPQLDNNDIGDYFLASSAPGGSHGSVGMPVDAGEVDFGDLDEFLNLQNWL</sequence>
<keyword evidence="2" id="KW-0479">Metal-binding</keyword>
<dbReference type="Pfam" id="PF04082">
    <property type="entry name" value="Fungal_trans"/>
    <property type="match status" value="1"/>
</dbReference>
<evidence type="ECO:0000313" key="10">
    <source>
        <dbReference type="EMBL" id="CEL02069.1"/>
    </source>
</evidence>
<name>A0A0U4YY36_ASPCI</name>
<keyword evidence="5" id="KW-0238">DNA-binding</keyword>
<evidence type="ECO:0000256" key="5">
    <source>
        <dbReference type="ARBA" id="ARBA00023125"/>
    </source>
</evidence>
<evidence type="ECO:0000256" key="4">
    <source>
        <dbReference type="ARBA" id="ARBA00023015"/>
    </source>
</evidence>
<protein>
    <recommendedName>
        <fullName evidence="9">Zn(2)-C6 fungal-type domain-containing protein</fullName>
    </recommendedName>
</protein>
<feature type="compositionally biased region" description="Polar residues" evidence="8">
    <location>
        <begin position="8"/>
        <end position="18"/>
    </location>
</feature>
<evidence type="ECO:0000259" key="9">
    <source>
        <dbReference type="PROSITE" id="PS50048"/>
    </source>
</evidence>
<dbReference type="CDD" id="cd12148">
    <property type="entry name" value="fungal_TF_MHR"/>
    <property type="match status" value="1"/>
</dbReference>
<dbReference type="GO" id="GO:0045944">
    <property type="term" value="P:positive regulation of transcription by RNA polymerase II"/>
    <property type="evidence" value="ECO:0007669"/>
    <property type="project" value="TreeGrafter"/>
</dbReference>
<dbReference type="Gene3D" id="4.10.240.10">
    <property type="entry name" value="Zn(2)-C6 fungal-type DNA-binding domain"/>
    <property type="match status" value="1"/>
</dbReference>
<dbReference type="InterPro" id="IPR036864">
    <property type="entry name" value="Zn2-C6_fun-type_DNA-bd_sf"/>
</dbReference>
<dbReference type="GO" id="GO:0008270">
    <property type="term" value="F:zinc ion binding"/>
    <property type="evidence" value="ECO:0007669"/>
    <property type="project" value="InterPro"/>
</dbReference>
<dbReference type="SMART" id="SM00066">
    <property type="entry name" value="GAL4"/>
    <property type="match status" value="1"/>
</dbReference>
<evidence type="ECO:0000256" key="6">
    <source>
        <dbReference type="ARBA" id="ARBA00023163"/>
    </source>
</evidence>
<proteinExistence type="predicted"/>
<comment type="subcellular location">
    <subcellularLocation>
        <location evidence="1">Nucleus</location>
    </subcellularLocation>
</comment>
<dbReference type="CDD" id="cd00067">
    <property type="entry name" value="GAL4"/>
    <property type="match status" value="1"/>
</dbReference>
<evidence type="ECO:0000256" key="7">
    <source>
        <dbReference type="ARBA" id="ARBA00023242"/>
    </source>
</evidence>
<gene>
    <name evidence="10" type="ORF">ASPCAL01644</name>
</gene>
<feature type="domain" description="Zn(2)-C6 fungal-type" evidence="9">
    <location>
        <begin position="27"/>
        <end position="56"/>
    </location>
</feature>
<dbReference type="InterPro" id="IPR001138">
    <property type="entry name" value="Zn2Cys6_DnaBD"/>
</dbReference>
<evidence type="ECO:0000256" key="3">
    <source>
        <dbReference type="ARBA" id="ARBA00022833"/>
    </source>
</evidence>
<dbReference type="GO" id="GO:0043565">
    <property type="term" value="F:sequence-specific DNA binding"/>
    <property type="evidence" value="ECO:0007669"/>
    <property type="project" value="TreeGrafter"/>
</dbReference>
<dbReference type="AlphaFoldDB" id="A0A0U4YY36"/>
<keyword evidence="6" id="KW-0804">Transcription</keyword>
<dbReference type="SUPFAM" id="SSF57701">
    <property type="entry name" value="Zn2/Cys6 DNA-binding domain"/>
    <property type="match status" value="1"/>
</dbReference>
<evidence type="ECO:0000256" key="2">
    <source>
        <dbReference type="ARBA" id="ARBA00022723"/>
    </source>
</evidence>
<dbReference type="SMART" id="SM00906">
    <property type="entry name" value="Fungal_trans"/>
    <property type="match status" value="1"/>
</dbReference>
<dbReference type="GO" id="GO:0006351">
    <property type="term" value="P:DNA-templated transcription"/>
    <property type="evidence" value="ECO:0007669"/>
    <property type="project" value="InterPro"/>
</dbReference>
<keyword evidence="3" id="KW-0862">Zinc</keyword>
<dbReference type="GO" id="GO:0000981">
    <property type="term" value="F:DNA-binding transcription factor activity, RNA polymerase II-specific"/>
    <property type="evidence" value="ECO:0007669"/>
    <property type="project" value="InterPro"/>
</dbReference>
<feature type="region of interest" description="Disordered" evidence="8">
    <location>
        <begin position="1"/>
        <end position="25"/>
    </location>
</feature>
<dbReference type="Pfam" id="PF00172">
    <property type="entry name" value="Zn_clus"/>
    <property type="match status" value="1"/>
</dbReference>
<evidence type="ECO:0000313" key="11">
    <source>
        <dbReference type="Proteomes" id="UP000054771"/>
    </source>
</evidence>
<keyword evidence="7" id="KW-0539">Nucleus</keyword>
<dbReference type="Proteomes" id="UP000054771">
    <property type="component" value="Unassembled WGS sequence"/>
</dbReference>
<dbReference type="STRING" id="454130.A0A0U4YY36"/>
<dbReference type="PROSITE" id="PS00463">
    <property type="entry name" value="ZN2_CY6_FUNGAL_1"/>
    <property type="match status" value="1"/>
</dbReference>
<accession>A0A0U4YY36</accession>
<dbReference type="PANTHER" id="PTHR47540">
    <property type="entry name" value="THIAMINE REPRESSIBLE GENES REGULATORY PROTEIN THI5"/>
    <property type="match status" value="1"/>
</dbReference>
<reference evidence="11" key="1">
    <citation type="journal article" date="2016" name="Genome Announc.">
        <title>Draft genome sequences of fungus Aspergillus calidoustus.</title>
        <authorList>
            <person name="Horn F."/>
            <person name="Linde J."/>
            <person name="Mattern D.J."/>
            <person name="Walther G."/>
            <person name="Guthke R."/>
            <person name="Scherlach K."/>
            <person name="Martin K."/>
            <person name="Brakhage A.A."/>
            <person name="Petzke L."/>
            <person name="Valiante V."/>
        </authorList>
    </citation>
    <scope>NUCLEOTIDE SEQUENCE [LARGE SCALE GENOMIC DNA]</scope>
    <source>
        <strain evidence="11">SF006504</strain>
    </source>
</reference>
<dbReference type="InterPro" id="IPR007219">
    <property type="entry name" value="XnlR_reg_dom"/>
</dbReference>
<dbReference type="InterPro" id="IPR051711">
    <property type="entry name" value="Stress_Response_Reg"/>
</dbReference>
<evidence type="ECO:0000256" key="8">
    <source>
        <dbReference type="SAM" id="MobiDB-lite"/>
    </source>
</evidence>
<dbReference type="OMA" id="AHWRIAY"/>
<keyword evidence="11" id="KW-1185">Reference proteome</keyword>
<dbReference type="EMBL" id="CDMC01000001">
    <property type="protein sequence ID" value="CEL02069.1"/>
    <property type="molecule type" value="Genomic_DNA"/>
</dbReference>
<dbReference type="PANTHER" id="PTHR47540:SF1">
    <property type="entry name" value="ACTIVATOR OF STRESS GENES 1-RELATED"/>
    <property type="match status" value="1"/>
</dbReference>
<dbReference type="PROSITE" id="PS50048">
    <property type="entry name" value="ZN2_CY6_FUNGAL_2"/>
    <property type="match status" value="1"/>
</dbReference>
<organism evidence="10 11">
    <name type="scientific">Aspergillus calidoustus</name>
    <dbReference type="NCBI Taxonomy" id="454130"/>
    <lineage>
        <taxon>Eukaryota</taxon>
        <taxon>Fungi</taxon>
        <taxon>Dikarya</taxon>
        <taxon>Ascomycota</taxon>
        <taxon>Pezizomycotina</taxon>
        <taxon>Eurotiomycetes</taxon>
        <taxon>Eurotiomycetidae</taxon>
        <taxon>Eurotiales</taxon>
        <taxon>Aspergillaceae</taxon>
        <taxon>Aspergillus</taxon>
        <taxon>Aspergillus subgen. Nidulantes</taxon>
    </lineage>
</organism>
<keyword evidence="4" id="KW-0805">Transcription regulation</keyword>
<evidence type="ECO:0000256" key="1">
    <source>
        <dbReference type="ARBA" id="ARBA00004123"/>
    </source>
</evidence>
<dbReference type="OrthoDB" id="6486656at2759"/>